<dbReference type="AlphaFoldDB" id="A0A6C1KAM0"/>
<protein>
    <submittedName>
        <fullName evidence="1">Conjugal transfer protein TrbK</fullName>
    </submittedName>
</protein>
<dbReference type="NCBIfam" id="TIGR04360">
    <property type="entry name" value="other_trbK"/>
    <property type="match status" value="1"/>
</dbReference>
<dbReference type="OrthoDB" id="9815800at2"/>
<accession>A0A6C1KAM0</accession>
<reference evidence="1 2" key="1">
    <citation type="submission" date="2019-05" db="EMBL/GenBank/DDBJ databases">
        <authorList>
            <person name="Zhou X."/>
        </authorList>
    </citation>
    <scope>NUCLEOTIDE SEQUENCE [LARGE SCALE GENOMIC DNA]</scope>
    <source>
        <strain evidence="1 2">DSM 432</strain>
    </source>
</reference>
<evidence type="ECO:0000313" key="2">
    <source>
        <dbReference type="Proteomes" id="UP000305131"/>
    </source>
</evidence>
<dbReference type="RefSeq" id="WP_138400873.1">
    <property type="nucleotide sequence ID" value="NZ_JBAFVI010000006.1"/>
</dbReference>
<organism evidence="1 2">
    <name type="scientific">Xanthobacter autotrophicus</name>
    <dbReference type="NCBI Taxonomy" id="280"/>
    <lineage>
        <taxon>Bacteria</taxon>
        <taxon>Pseudomonadati</taxon>
        <taxon>Pseudomonadota</taxon>
        <taxon>Alphaproteobacteria</taxon>
        <taxon>Hyphomicrobiales</taxon>
        <taxon>Xanthobacteraceae</taxon>
        <taxon>Xanthobacter</taxon>
    </lineage>
</organism>
<gene>
    <name evidence="1" type="ORF">FBQ73_17950</name>
</gene>
<dbReference type="EMBL" id="VAUP01000037">
    <property type="protein sequence ID" value="TLX41359.1"/>
    <property type="molecule type" value="Genomic_DNA"/>
</dbReference>
<dbReference type="GeneID" id="95775339"/>
<comment type="caution">
    <text evidence="1">The sequence shown here is derived from an EMBL/GenBank/DDBJ whole genome shotgun (WGS) entry which is preliminary data.</text>
</comment>
<proteinExistence type="predicted"/>
<dbReference type="Proteomes" id="UP000305131">
    <property type="component" value="Unassembled WGS sequence"/>
</dbReference>
<sequence>MDTRMFARLGAVVFVAIAITAAAIEMTRKGEAPVPPATARPGGAGLDPLREELHRCALLGEAGGRDPGCLAAWARNRARFLAPKPGTSSSQEAR</sequence>
<evidence type="ECO:0000313" key="1">
    <source>
        <dbReference type="EMBL" id="TLX41359.1"/>
    </source>
</evidence>
<dbReference type="Pfam" id="PF20084">
    <property type="entry name" value="TrbK"/>
    <property type="match status" value="1"/>
</dbReference>
<dbReference type="InterPro" id="IPR027587">
    <property type="entry name" value="TrbK"/>
</dbReference>
<name>A0A6C1KAM0_XANAU</name>